<feature type="transmembrane region" description="Helical" evidence="6">
    <location>
        <begin position="28"/>
        <end position="50"/>
    </location>
</feature>
<evidence type="ECO:0000313" key="8">
    <source>
        <dbReference type="Proteomes" id="UP000587527"/>
    </source>
</evidence>
<feature type="transmembrane region" description="Helical" evidence="6">
    <location>
        <begin position="302"/>
        <end position="324"/>
    </location>
</feature>
<reference evidence="7 8" key="1">
    <citation type="submission" date="2020-08" db="EMBL/GenBank/DDBJ databases">
        <title>Sequencing the genomes of 1000 actinobacteria strains.</title>
        <authorList>
            <person name="Klenk H.-P."/>
        </authorList>
    </citation>
    <scope>NUCLEOTIDE SEQUENCE [LARGE SCALE GENOMIC DNA]</scope>
    <source>
        <strain evidence="7 8">DSM 45362</strain>
    </source>
</reference>
<feature type="transmembrane region" description="Helical" evidence="6">
    <location>
        <begin position="375"/>
        <end position="402"/>
    </location>
</feature>
<evidence type="ECO:0000256" key="6">
    <source>
        <dbReference type="SAM" id="Phobius"/>
    </source>
</evidence>
<protein>
    <submittedName>
        <fullName evidence="7">Amino acid transporter</fullName>
    </submittedName>
</protein>
<feature type="transmembrane region" description="Helical" evidence="6">
    <location>
        <begin position="345"/>
        <end position="369"/>
    </location>
</feature>
<feature type="transmembrane region" description="Helical" evidence="6">
    <location>
        <begin position="448"/>
        <end position="469"/>
    </location>
</feature>
<dbReference type="Pfam" id="PF13520">
    <property type="entry name" value="AA_permease_2"/>
    <property type="match status" value="1"/>
</dbReference>
<feature type="transmembrane region" description="Helical" evidence="6">
    <location>
        <begin position="56"/>
        <end position="79"/>
    </location>
</feature>
<keyword evidence="4 6" id="KW-1133">Transmembrane helix</keyword>
<evidence type="ECO:0000256" key="3">
    <source>
        <dbReference type="ARBA" id="ARBA00022692"/>
    </source>
</evidence>
<feature type="transmembrane region" description="Helical" evidence="6">
    <location>
        <begin position="141"/>
        <end position="158"/>
    </location>
</feature>
<dbReference type="RefSeq" id="WP_184830716.1">
    <property type="nucleotide sequence ID" value="NZ_JACHMN010000001.1"/>
</dbReference>
<dbReference type="AlphaFoldDB" id="A0A841BEJ6"/>
<evidence type="ECO:0000256" key="4">
    <source>
        <dbReference type="ARBA" id="ARBA00022989"/>
    </source>
</evidence>
<dbReference type="InterPro" id="IPR050367">
    <property type="entry name" value="APC_superfamily"/>
</dbReference>
<feature type="transmembrane region" description="Helical" evidence="6">
    <location>
        <begin position="414"/>
        <end position="436"/>
    </location>
</feature>
<dbReference type="GO" id="GO:0005886">
    <property type="term" value="C:plasma membrane"/>
    <property type="evidence" value="ECO:0007669"/>
    <property type="project" value="UniProtKB-SubCell"/>
</dbReference>
<gene>
    <name evidence="7" type="ORF">F4553_000093</name>
</gene>
<name>A0A841BEJ6_9ACTN</name>
<dbReference type="PIRSF" id="PIRSF006060">
    <property type="entry name" value="AA_transporter"/>
    <property type="match status" value="1"/>
</dbReference>
<dbReference type="Gene3D" id="1.20.1740.10">
    <property type="entry name" value="Amino acid/polyamine transporter I"/>
    <property type="match status" value="1"/>
</dbReference>
<keyword evidence="2" id="KW-1003">Cell membrane</keyword>
<dbReference type="InterPro" id="IPR002293">
    <property type="entry name" value="AA/rel_permease1"/>
</dbReference>
<accession>A0A841BEJ6</accession>
<comment type="caution">
    <text evidence="7">The sequence shown here is derived from an EMBL/GenBank/DDBJ whole genome shotgun (WGS) entry which is preliminary data.</text>
</comment>
<feature type="transmembrane region" description="Helical" evidence="6">
    <location>
        <begin position="200"/>
        <end position="224"/>
    </location>
</feature>
<evidence type="ECO:0000313" key="7">
    <source>
        <dbReference type="EMBL" id="MBB5866714.1"/>
    </source>
</evidence>
<feature type="transmembrane region" description="Helical" evidence="6">
    <location>
        <begin position="100"/>
        <end position="121"/>
    </location>
</feature>
<organism evidence="7 8">
    <name type="scientific">Allocatelliglobosispora scoriae</name>
    <dbReference type="NCBI Taxonomy" id="643052"/>
    <lineage>
        <taxon>Bacteria</taxon>
        <taxon>Bacillati</taxon>
        <taxon>Actinomycetota</taxon>
        <taxon>Actinomycetes</taxon>
        <taxon>Micromonosporales</taxon>
        <taxon>Micromonosporaceae</taxon>
        <taxon>Allocatelliglobosispora</taxon>
    </lineage>
</organism>
<dbReference type="GO" id="GO:0022857">
    <property type="term" value="F:transmembrane transporter activity"/>
    <property type="evidence" value="ECO:0007669"/>
    <property type="project" value="InterPro"/>
</dbReference>
<keyword evidence="5 6" id="KW-0472">Membrane</keyword>
<evidence type="ECO:0000256" key="2">
    <source>
        <dbReference type="ARBA" id="ARBA00022475"/>
    </source>
</evidence>
<evidence type="ECO:0000256" key="1">
    <source>
        <dbReference type="ARBA" id="ARBA00004651"/>
    </source>
</evidence>
<dbReference type="PANTHER" id="PTHR42770:SF16">
    <property type="entry name" value="AMINO ACID PERMEASE"/>
    <property type="match status" value="1"/>
</dbReference>
<keyword evidence="3 6" id="KW-0812">Transmembrane</keyword>
<dbReference type="PANTHER" id="PTHR42770">
    <property type="entry name" value="AMINO ACID TRANSPORTER-RELATED"/>
    <property type="match status" value="1"/>
</dbReference>
<dbReference type="Proteomes" id="UP000587527">
    <property type="component" value="Unassembled WGS sequence"/>
</dbReference>
<comment type="subcellular location">
    <subcellularLocation>
        <location evidence="1">Cell membrane</location>
        <topology evidence="1">Multi-pass membrane protein</topology>
    </subcellularLocation>
</comment>
<keyword evidence="8" id="KW-1185">Reference proteome</keyword>
<feature type="transmembrane region" description="Helical" evidence="6">
    <location>
        <begin position="245"/>
        <end position="267"/>
    </location>
</feature>
<feature type="transmembrane region" description="Helical" evidence="6">
    <location>
        <begin position="167"/>
        <end position="188"/>
    </location>
</feature>
<evidence type="ECO:0000256" key="5">
    <source>
        <dbReference type="ARBA" id="ARBA00023136"/>
    </source>
</evidence>
<dbReference type="EMBL" id="JACHMN010000001">
    <property type="protein sequence ID" value="MBB5866714.1"/>
    <property type="molecule type" value="Genomic_DNA"/>
</dbReference>
<sequence length="499" mass="51116">MSSSGTTYASPNLVADALAADRLGSGAVIQFVLTAATPMLVVAGLVTSGLATTGVIAFPLAFLVFGVVLAVFSVGYTAMARQVPNAGALYTYVARGLGRPAGVAAALVALFSYNLLQVGLYGIAGVLASSLVEQVSGTVRPWWWFAALAWLLTAVLGVRRVDLNGRVLAVLLTAELGVVAVIDVVGFLHPASGRVQLDALHPAGLLSGAAAAVFAVVATGFVGFELAAVYSEESVTPRRTVPRATYLGLGLMTVVYAVSSLAVTVAVGPDRVVAAAEEQGVGLLFSIADPVLGARFTRGAQVLFLTSVIAGLISYHSAVARYAYVLGREGVLPRVLGRTRLSTGAPAAASVVQSAIGLAVIAVFAGAGWDPLARLFFWLGTVGGVGVLILVAATSVSVPLYFRHGTGLDSRWRTTVAPLIAAVLLTAVAVRCLTHFPDLLGVSPGNVWAVVWPGSYAVLALAGVVWALLLRRRDPAAYRGIGLGGHPDPTATGERAGAA</sequence>
<proteinExistence type="predicted"/>